<organism evidence="2 3">
    <name type="scientific">Rosistilla oblonga</name>
    <dbReference type="NCBI Taxonomy" id="2527990"/>
    <lineage>
        <taxon>Bacteria</taxon>
        <taxon>Pseudomonadati</taxon>
        <taxon>Planctomycetota</taxon>
        <taxon>Planctomycetia</taxon>
        <taxon>Pirellulales</taxon>
        <taxon>Pirellulaceae</taxon>
        <taxon>Rosistilla</taxon>
    </lineage>
</organism>
<name>A0A518IWX8_9BACT</name>
<proteinExistence type="predicted"/>
<dbReference type="RefSeq" id="WP_197451333.1">
    <property type="nucleotide sequence ID" value="NZ_CP036292.1"/>
</dbReference>
<protein>
    <submittedName>
        <fullName evidence="2">Outer membrane protein assembly factor BamD</fullName>
    </submittedName>
</protein>
<reference evidence="2 3" key="1">
    <citation type="submission" date="2019-02" db="EMBL/GenBank/DDBJ databases">
        <title>Deep-cultivation of Planctomycetes and their phenomic and genomic characterization uncovers novel biology.</title>
        <authorList>
            <person name="Wiegand S."/>
            <person name="Jogler M."/>
            <person name="Boedeker C."/>
            <person name="Pinto D."/>
            <person name="Vollmers J."/>
            <person name="Rivas-Marin E."/>
            <person name="Kohn T."/>
            <person name="Peeters S.H."/>
            <person name="Heuer A."/>
            <person name="Rast P."/>
            <person name="Oberbeckmann S."/>
            <person name="Bunk B."/>
            <person name="Jeske O."/>
            <person name="Meyerdierks A."/>
            <person name="Storesund J.E."/>
            <person name="Kallscheuer N."/>
            <person name="Luecker S."/>
            <person name="Lage O.M."/>
            <person name="Pohl T."/>
            <person name="Merkel B.J."/>
            <person name="Hornburger P."/>
            <person name="Mueller R.-W."/>
            <person name="Bruemmer F."/>
            <person name="Labrenz M."/>
            <person name="Spormann A.M."/>
            <person name="Op den Camp H."/>
            <person name="Overmann J."/>
            <person name="Amann R."/>
            <person name="Jetten M.S.M."/>
            <person name="Mascher T."/>
            <person name="Medema M.H."/>
            <person name="Devos D.P."/>
            <person name="Kaster A.-K."/>
            <person name="Ovreas L."/>
            <person name="Rohde M."/>
            <person name="Galperin M.Y."/>
            <person name="Jogler C."/>
        </authorList>
    </citation>
    <scope>NUCLEOTIDE SEQUENCE [LARGE SCALE GENOMIC DNA]</scope>
    <source>
        <strain evidence="2 3">Mal33</strain>
    </source>
</reference>
<gene>
    <name evidence="2" type="primary">bamD_2</name>
    <name evidence="2" type="ORF">Mal33_36050</name>
</gene>
<dbReference type="Proteomes" id="UP000316770">
    <property type="component" value="Chromosome"/>
</dbReference>
<dbReference type="InterPro" id="IPR019734">
    <property type="entry name" value="TPR_rpt"/>
</dbReference>
<dbReference type="AlphaFoldDB" id="A0A518IWX8"/>
<evidence type="ECO:0000256" key="1">
    <source>
        <dbReference type="PROSITE-ProRule" id="PRU00339"/>
    </source>
</evidence>
<evidence type="ECO:0000313" key="2">
    <source>
        <dbReference type="EMBL" id="QDV57593.1"/>
    </source>
</evidence>
<feature type="repeat" description="TPR" evidence="1">
    <location>
        <begin position="123"/>
        <end position="156"/>
    </location>
</feature>
<evidence type="ECO:0000313" key="3">
    <source>
        <dbReference type="Proteomes" id="UP000316770"/>
    </source>
</evidence>
<dbReference type="InterPro" id="IPR011990">
    <property type="entry name" value="TPR-like_helical_dom_sf"/>
</dbReference>
<dbReference type="PROSITE" id="PS50005">
    <property type="entry name" value="TPR"/>
    <property type="match status" value="1"/>
</dbReference>
<keyword evidence="3" id="KW-1185">Reference proteome</keyword>
<dbReference type="Pfam" id="PF13174">
    <property type="entry name" value="TPR_6"/>
    <property type="match status" value="1"/>
</dbReference>
<accession>A0A518IWX8</accession>
<keyword evidence="1" id="KW-0802">TPR repeat</keyword>
<sequence length="403" mass="45649">MRMNIYTLLAIGLIAVPGCQSFQNTPWSDGLVAQELPPPTEATDADQIAEIEDKRNPAVALTDYVTGKGPANRPKARELYREGEALFEQAAAAEGKPRMKQFRQAAASFIKASKEWKDSALEEDALMMAGESYFFADDFPEADKMYGELLESHPRSRHIDRVVARRFEIAKYWLAVDKQSPQILPVNLTDHRLPALDVDGSGIKLLDQIRYDAPTGKLADDATMAAGLEYFERQKWTTADGFFSDLRESFPDSDHQFNAHLFGLKCKLKIYQGPKYSGTVLNEADDLVKRMQRHFATELQKPENRELVSKAAAEIDHLLAERLYSRAQFRELRSEHGAAKFYYRQLIQDHPKTSYADTARERLTAIEGKPDTPPQRLAWLHKMFPDSEPAKPIMVGNPSNMLR</sequence>
<dbReference type="Gene3D" id="1.25.40.10">
    <property type="entry name" value="Tetratricopeptide repeat domain"/>
    <property type="match status" value="2"/>
</dbReference>
<dbReference type="EMBL" id="CP036318">
    <property type="protein sequence ID" value="QDV57593.1"/>
    <property type="molecule type" value="Genomic_DNA"/>
</dbReference>